<dbReference type="InterPro" id="IPR006311">
    <property type="entry name" value="TAT_signal"/>
</dbReference>
<dbReference type="CDD" id="cd22954">
    <property type="entry name" value="PLL_lectin"/>
    <property type="match status" value="1"/>
</dbReference>
<dbReference type="SUPFAM" id="SSF89372">
    <property type="entry name" value="Fucose-specific lectin"/>
    <property type="match status" value="2"/>
</dbReference>
<dbReference type="InterPro" id="IPR019546">
    <property type="entry name" value="TAT_signal_bac_arc"/>
</dbReference>
<dbReference type="Pfam" id="PF26607">
    <property type="entry name" value="DUF8189"/>
    <property type="match status" value="2"/>
</dbReference>
<keyword evidence="8" id="KW-1185">Reference proteome</keyword>
<dbReference type="InterPro" id="IPR023296">
    <property type="entry name" value="Glyco_hydro_beta-prop_sf"/>
</dbReference>
<keyword evidence="4" id="KW-0326">Glycosidase</keyword>
<evidence type="ECO:0000313" key="8">
    <source>
        <dbReference type="Proteomes" id="UP001166784"/>
    </source>
</evidence>
<comment type="caution">
    <text evidence="7">The sequence shown here is derived from an EMBL/GenBank/DDBJ whole genome shotgun (WGS) entry which is preliminary data.</text>
</comment>
<dbReference type="NCBIfam" id="TIGR01409">
    <property type="entry name" value="TAT_signal_seq"/>
    <property type="match status" value="1"/>
</dbReference>
<dbReference type="InterPro" id="IPR006710">
    <property type="entry name" value="Glyco_hydro_43"/>
</dbReference>
<keyword evidence="3" id="KW-0378">Hydrolase</keyword>
<dbReference type="SUPFAM" id="SSF75005">
    <property type="entry name" value="Arabinanase/levansucrase/invertase"/>
    <property type="match status" value="1"/>
</dbReference>
<dbReference type="Gene3D" id="2.115.10.20">
    <property type="entry name" value="Glycosyl hydrolase domain, family 43"/>
    <property type="match status" value="1"/>
</dbReference>
<dbReference type="Pfam" id="PF04616">
    <property type="entry name" value="Glyco_hydro_43"/>
    <property type="match status" value="1"/>
</dbReference>
<evidence type="ECO:0000313" key="7">
    <source>
        <dbReference type="EMBL" id="MCH6162004.1"/>
    </source>
</evidence>
<dbReference type="PROSITE" id="PS51318">
    <property type="entry name" value="TAT"/>
    <property type="match status" value="1"/>
</dbReference>
<evidence type="ECO:0000256" key="2">
    <source>
        <dbReference type="ARBA" id="ARBA00009865"/>
    </source>
</evidence>
<evidence type="ECO:0000256" key="4">
    <source>
        <dbReference type="ARBA" id="ARBA00023295"/>
    </source>
</evidence>
<dbReference type="InterPro" id="IPR058502">
    <property type="entry name" value="PLL-like_beta-prop"/>
</dbReference>
<reference evidence="7" key="2">
    <citation type="journal article" date="2023" name="Int. J. Syst. Evol. Microbiol.">
        <title>Streptomyces marispadix sp. nov., isolated from marine beach sediment of the Northern Coast of Portugal.</title>
        <authorList>
            <person name="dos Santos J.D.N."/>
            <person name="Vitorino I.R."/>
            <person name="Kallscheuer N."/>
            <person name="Srivastava A."/>
            <person name="Krautwurst S."/>
            <person name="Marz M."/>
            <person name="Jogler C."/>
            <person name="Lobo Da Cunha A."/>
            <person name="Catita J."/>
            <person name="Goncalves H."/>
            <person name="Gonzalez I."/>
            <person name="Reyes F."/>
            <person name="Lage O.M."/>
        </authorList>
    </citation>
    <scope>NUCLEOTIDE SEQUENCE</scope>
    <source>
        <strain evidence="7">M600PL45_2</strain>
    </source>
</reference>
<feature type="domain" description="PLL-like beta propeller" evidence="6">
    <location>
        <begin position="326"/>
        <end position="397"/>
    </location>
</feature>
<gene>
    <name evidence="7" type="ORF">MMA15_16910</name>
</gene>
<dbReference type="Proteomes" id="UP001166784">
    <property type="component" value="Unassembled WGS sequence"/>
</dbReference>
<accession>A0ABS9T0E7</accession>
<dbReference type="PANTHER" id="PTHR43301:SF3">
    <property type="entry name" value="ARABINAN ENDO-1,5-ALPHA-L-ARABINOSIDASE A-RELATED"/>
    <property type="match status" value="1"/>
</dbReference>
<comment type="pathway">
    <text evidence="1">Glycan metabolism; L-arabinan degradation.</text>
</comment>
<reference evidence="7" key="1">
    <citation type="submission" date="2022-03" db="EMBL/GenBank/DDBJ databases">
        <authorList>
            <person name="Santos J.D.N."/>
            <person name="Kallscheuer N."/>
            <person name="Jogler C."/>
            <person name="Lage O.M."/>
        </authorList>
    </citation>
    <scope>NUCLEOTIDE SEQUENCE</scope>
    <source>
        <strain evidence="7">M600PL45_2</strain>
    </source>
</reference>
<feature type="chain" id="PRO_5045641003" evidence="5">
    <location>
        <begin position="32"/>
        <end position="672"/>
    </location>
</feature>
<dbReference type="Gene3D" id="2.120.10.70">
    <property type="entry name" value="Fucose-specific lectin"/>
    <property type="match status" value="1"/>
</dbReference>
<dbReference type="RefSeq" id="WP_241060752.1">
    <property type="nucleotide sequence ID" value="NZ_JAKWJU010000002.1"/>
</dbReference>
<evidence type="ECO:0000256" key="5">
    <source>
        <dbReference type="SAM" id="SignalP"/>
    </source>
</evidence>
<proteinExistence type="inferred from homology"/>
<evidence type="ECO:0000256" key="3">
    <source>
        <dbReference type="ARBA" id="ARBA00022801"/>
    </source>
</evidence>
<dbReference type="EMBL" id="JAKWJU010000002">
    <property type="protein sequence ID" value="MCH6162004.1"/>
    <property type="molecule type" value="Genomic_DNA"/>
</dbReference>
<evidence type="ECO:0000256" key="1">
    <source>
        <dbReference type="ARBA" id="ARBA00004834"/>
    </source>
</evidence>
<feature type="signal peptide" evidence="5">
    <location>
        <begin position="1"/>
        <end position="31"/>
    </location>
</feature>
<name>A0ABS9T0E7_9ACTN</name>
<comment type="similarity">
    <text evidence="2">Belongs to the glycosyl hydrolase 43 family.</text>
</comment>
<dbReference type="InterPro" id="IPR050727">
    <property type="entry name" value="GH43_arabinanases"/>
</dbReference>
<sequence>MISRRGLLTTAATTAAAAGLGLSFPPSRASAAVPHAWVGAGDFLHVYDPAQPGGPAEYINDHCLIRANDGTWHLFGITGDMAPPGQGPDSGAEHDFAHATAPSLTGPWTRQEHALHVDPDYYGEEHLWAPHVVEHDGKYHMFYAAGGAEGAAVNLATSTDLKTWTRLPSGPLFRGIVARDPFVVRVGERWVMYYCELAGRGGNHIVAARTSTDLTRWSEPFTVFTDPATEADSGPVTESPYVVRREGWWYLFIGPRGGYEGTDVYASTDPMRFTPDGYAGHLPAHAPEVISDGGREWATNCGWFEHGVHLAPLNWRTAPPIWHTRDNPAVVLGADGRLAAFALDPTGDGMIRRVQTDPGGDAWGDWEPFAPACATTPTFGVDADGQLEVFVLGKDGAGIARRVQKKDGSWGEWTEFAAAACAAPAVARNGDGCLEAFVIGPSRELAHRRQTSPGGEWSGWQRFGTAAGGPPAVCTDADGRLTVLAVGPSREHIARRFQTVPGGGWSEWESAFGPTPCGDAPTVARDVTGRLEVQALVPYGGAVARRRQNAPGGEWGDWEGEFLGWSSMSPTVIANRDGRLESFAVSPGGALTTRRFQTSASGGWSAREDFGGGLCTANPSAARDAAGRIHLFAVAPDGTVSTRVQTAANGEWGDWQPFGTERIAALPAGQAT</sequence>
<keyword evidence="5" id="KW-0732">Signal</keyword>
<organism evidence="7 8">
    <name type="scientific">Streptomyces marispadix</name>
    <dbReference type="NCBI Taxonomy" id="2922868"/>
    <lineage>
        <taxon>Bacteria</taxon>
        <taxon>Bacillati</taxon>
        <taxon>Actinomycetota</taxon>
        <taxon>Actinomycetes</taxon>
        <taxon>Kitasatosporales</taxon>
        <taxon>Streptomycetaceae</taxon>
        <taxon>Streptomyces</taxon>
    </lineage>
</organism>
<feature type="domain" description="PLL-like beta propeller" evidence="6">
    <location>
        <begin position="405"/>
        <end position="661"/>
    </location>
</feature>
<evidence type="ECO:0000259" key="6">
    <source>
        <dbReference type="Pfam" id="PF26607"/>
    </source>
</evidence>
<protein>
    <submittedName>
        <fullName evidence="7">Family 43 glycosylhydrolase</fullName>
    </submittedName>
</protein>
<dbReference type="PANTHER" id="PTHR43301">
    <property type="entry name" value="ARABINAN ENDO-1,5-ALPHA-L-ARABINOSIDASE"/>
    <property type="match status" value="1"/>
</dbReference>